<reference evidence="2" key="1">
    <citation type="journal article" date="2009" name="Appl. Environ. Microbiol.">
        <title>Complete genome sequence of the chemolithoautotrophic marine magnetotactic coccus strain MC-1.</title>
        <authorList>
            <person name="Schubbe S."/>
            <person name="Williams T.J."/>
            <person name="Xie G."/>
            <person name="Kiss H.E."/>
            <person name="Brettin T.S."/>
            <person name="Martinez D."/>
            <person name="Ross C.A."/>
            <person name="Schuler D."/>
            <person name="Cox B.L."/>
            <person name="Nealson K.H."/>
            <person name="Bazylinski D.A."/>
        </authorList>
    </citation>
    <scope>NUCLEOTIDE SEQUENCE [LARGE SCALE GENOMIC DNA]</scope>
    <source>
        <strain evidence="2">ATCC BAA-1437 / JCM 17883 / MC-1</strain>
    </source>
</reference>
<dbReference type="RefSeq" id="WP_011713762.1">
    <property type="nucleotide sequence ID" value="NC_008576.1"/>
</dbReference>
<keyword evidence="2" id="KW-1185">Reference proteome</keyword>
<dbReference type="KEGG" id="mgm:Mmc1_2133"/>
<organism evidence="1 2">
    <name type="scientific">Magnetococcus marinus (strain ATCC BAA-1437 / JCM 17883 / MC-1)</name>
    <dbReference type="NCBI Taxonomy" id="156889"/>
    <lineage>
        <taxon>Bacteria</taxon>
        <taxon>Pseudomonadati</taxon>
        <taxon>Pseudomonadota</taxon>
        <taxon>Magnetococcia</taxon>
        <taxon>Magnetococcales</taxon>
        <taxon>Magnetococcaceae</taxon>
        <taxon>Magnetococcus</taxon>
    </lineage>
</organism>
<sequence length="138" mass="15730">MSEHEQEIPLPPATSSRLARWAAQSDGMPPEQLAQWQDRATSPWVVIVEDGPALARQRYTARFELEEEIPFWAYTLCKAYLDDVGEWPLFQFIADTALLLFEDHTDIARATHEVFAALSTVWPEVTLVYLGKGMPETH</sequence>
<name>A0L9J1_MAGMM</name>
<gene>
    <name evidence="1" type="ordered locus">Mmc1_2133</name>
</gene>
<reference evidence="1 2" key="2">
    <citation type="journal article" date="2012" name="Int. J. Syst. Evol. Microbiol.">
        <title>Magnetococcus marinus gen. nov., sp. nov., a marine, magnetotactic bacterium that represents a novel lineage (Magnetococcaceae fam. nov.; Magnetococcales ord. nov.) at the base of the Alphaproteobacteria.</title>
        <authorList>
            <person name="Bazylinski D.A."/>
            <person name="Williams T.J."/>
            <person name="Lefevre C.T."/>
            <person name="Berg R.J."/>
            <person name="Zhang C.L."/>
            <person name="Bowser S.S."/>
            <person name="Dean A.J."/>
            <person name="Beveridge T.J."/>
        </authorList>
    </citation>
    <scope>NUCLEOTIDE SEQUENCE [LARGE SCALE GENOMIC DNA]</scope>
    <source>
        <strain evidence="2">ATCC BAA-1437 / JCM 17883 / MC-1</strain>
    </source>
</reference>
<dbReference type="STRING" id="156889.Mmc1_2133"/>
<protein>
    <submittedName>
        <fullName evidence="1">Uncharacterized protein</fullName>
    </submittedName>
</protein>
<dbReference type="Proteomes" id="UP000002586">
    <property type="component" value="Chromosome"/>
</dbReference>
<dbReference type="EMBL" id="CP000471">
    <property type="protein sequence ID" value="ABK44634.1"/>
    <property type="molecule type" value="Genomic_DNA"/>
</dbReference>
<dbReference type="HOGENOM" id="CLU_1852769_0_0_5"/>
<dbReference type="OrthoDB" id="9775346at2"/>
<dbReference type="AlphaFoldDB" id="A0L9J1"/>
<evidence type="ECO:0000313" key="2">
    <source>
        <dbReference type="Proteomes" id="UP000002586"/>
    </source>
</evidence>
<accession>A0L9J1</accession>
<evidence type="ECO:0000313" key="1">
    <source>
        <dbReference type="EMBL" id="ABK44634.1"/>
    </source>
</evidence>
<proteinExistence type="predicted"/>